<evidence type="ECO:0000313" key="1">
    <source>
        <dbReference type="EMBL" id="JAH02360.1"/>
    </source>
</evidence>
<dbReference type="AlphaFoldDB" id="A0A0E9PE69"/>
<accession>A0A0E9PE69</accession>
<reference evidence="1" key="1">
    <citation type="submission" date="2014-11" db="EMBL/GenBank/DDBJ databases">
        <authorList>
            <person name="Amaro Gonzalez C."/>
        </authorList>
    </citation>
    <scope>NUCLEOTIDE SEQUENCE</scope>
</reference>
<sequence length="45" mass="5218">MSKRSETIHCDKYAVIEGIRKGGKLSDIIMLTYCKRRTWNGEESL</sequence>
<dbReference type="EMBL" id="GBXM01106217">
    <property type="protein sequence ID" value="JAH02360.1"/>
    <property type="molecule type" value="Transcribed_RNA"/>
</dbReference>
<protein>
    <submittedName>
        <fullName evidence="1">Uncharacterized protein</fullName>
    </submittedName>
</protein>
<name>A0A0E9PE69_ANGAN</name>
<proteinExistence type="predicted"/>
<reference evidence="1" key="2">
    <citation type="journal article" date="2015" name="Fish Shellfish Immunol.">
        <title>Early steps in the European eel (Anguilla anguilla)-Vibrio vulnificus interaction in the gills: Role of the RtxA13 toxin.</title>
        <authorList>
            <person name="Callol A."/>
            <person name="Pajuelo D."/>
            <person name="Ebbesson L."/>
            <person name="Teles M."/>
            <person name="MacKenzie S."/>
            <person name="Amaro C."/>
        </authorList>
    </citation>
    <scope>NUCLEOTIDE SEQUENCE</scope>
</reference>
<organism evidence="1">
    <name type="scientific">Anguilla anguilla</name>
    <name type="common">European freshwater eel</name>
    <name type="synonym">Muraena anguilla</name>
    <dbReference type="NCBI Taxonomy" id="7936"/>
    <lineage>
        <taxon>Eukaryota</taxon>
        <taxon>Metazoa</taxon>
        <taxon>Chordata</taxon>
        <taxon>Craniata</taxon>
        <taxon>Vertebrata</taxon>
        <taxon>Euteleostomi</taxon>
        <taxon>Actinopterygii</taxon>
        <taxon>Neopterygii</taxon>
        <taxon>Teleostei</taxon>
        <taxon>Anguilliformes</taxon>
        <taxon>Anguillidae</taxon>
        <taxon>Anguilla</taxon>
    </lineage>
</organism>